<evidence type="ECO:0000313" key="6">
    <source>
        <dbReference type="Proteomes" id="UP001201163"/>
    </source>
</evidence>
<evidence type="ECO:0000256" key="3">
    <source>
        <dbReference type="SAM" id="SignalP"/>
    </source>
</evidence>
<organism evidence="5 6">
    <name type="scientific">Lactarius akahatsu</name>
    <dbReference type="NCBI Taxonomy" id="416441"/>
    <lineage>
        <taxon>Eukaryota</taxon>
        <taxon>Fungi</taxon>
        <taxon>Dikarya</taxon>
        <taxon>Basidiomycota</taxon>
        <taxon>Agaricomycotina</taxon>
        <taxon>Agaricomycetes</taxon>
        <taxon>Russulales</taxon>
        <taxon>Russulaceae</taxon>
        <taxon>Lactarius</taxon>
    </lineage>
</organism>
<feature type="chain" id="PRO_5042123696" description="Yeast cell wall synthesis Kre9/Knh1-like N-terminal domain-containing protein" evidence="3">
    <location>
        <begin position="18"/>
        <end position="246"/>
    </location>
</feature>
<comment type="caution">
    <text evidence="5">The sequence shown here is derived from an EMBL/GenBank/DDBJ whole genome shotgun (WGS) entry which is preliminary data.</text>
</comment>
<dbReference type="Pfam" id="PF10342">
    <property type="entry name" value="Kre9_KNH"/>
    <property type="match status" value="1"/>
</dbReference>
<dbReference type="PANTHER" id="PTHR40633">
    <property type="entry name" value="MATRIX PROTEIN, PUTATIVE (AFU_ORTHOLOGUE AFUA_8G05410)-RELATED"/>
    <property type="match status" value="1"/>
</dbReference>
<feature type="compositionally biased region" description="Low complexity" evidence="2">
    <location>
        <begin position="177"/>
        <end position="218"/>
    </location>
</feature>
<dbReference type="InterPro" id="IPR018466">
    <property type="entry name" value="Kre9/Knh1-like_N"/>
</dbReference>
<name>A0AAD4QCH2_9AGAM</name>
<feature type="compositionally biased region" description="Low complexity" evidence="2">
    <location>
        <begin position="127"/>
        <end position="143"/>
    </location>
</feature>
<proteinExistence type="predicted"/>
<accession>A0AAD4QCH2</accession>
<dbReference type="AlphaFoldDB" id="A0AAD4QCH2"/>
<evidence type="ECO:0000313" key="5">
    <source>
        <dbReference type="EMBL" id="KAH8989063.1"/>
    </source>
</evidence>
<dbReference type="EMBL" id="JAKELL010000039">
    <property type="protein sequence ID" value="KAH8989063.1"/>
    <property type="molecule type" value="Genomic_DNA"/>
</dbReference>
<protein>
    <recommendedName>
        <fullName evidence="4">Yeast cell wall synthesis Kre9/Knh1-like N-terminal domain-containing protein</fullName>
    </recommendedName>
</protein>
<dbReference type="Proteomes" id="UP001201163">
    <property type="component" value="Unassembled WGS sequence"/>
</dbReference>
<gene>
    <name evidence="5" type="ORF">EDB92DRAFT_1817229</name>
</gene>
<dbReference type="InterPro" id="IPR052982">
    <property type="entry name" value="SRP1/TIP1-like"/>
</dbReference>
<feature type="domain" description="Yeast cell wall synthesis Kre9/Knh1-like N-terminal" evidence="4">
    <location>
        <begin position="32"/>
        <end position="123"/>
    </location>
</feature>
<dbReference type="PANTHER" id="PTHR40633:SF1">
    <property type="entry name" value="GPI ANCHORED SERINE-THREONINE RICH PROTEIN (AFU_ORTHOLOGUE AFUA_1G03630)"/>
    <property type="match status" value="1"/>
</dbReference>
<sequence>MSLLTFLLFYVLVFVQAVPLVKRIVVSPHITSPSASTTWNVGDKVTVTWETSSIPPPGNFTGQLLLGFLTLEGENLDIDHPLAQDILLSTGSVQITVPNVPVGANYIVVLFGDSGNASPQFTITGGSSTTTTLSPSPTSTSTPPSLPPSHPLSPIPTTSPTPSSPPPSSPTSPLPVTPTATSPISSPSSSTPTSSSVTSSTNAPSTSPSSSSNGTTNSALPALRARGARAITLCAAAAAMSLVLVL</sequence>
<keyword evidence="6" id="KW-1185">Reference proteome</keyword>
<keyword evidence="1 3" id="KW-0732">Signal</keyword>
<feature type="signal peptide" evidence="3">
    <location>
        <begin position="1"/>
        <end position="17"/>
    </location>
</feature>
<feature type="compositionally biased region" description="Pro residues" evidence="2">
    <location>
        <begin position="144"/>
        <end position="176"/>
    </location>
</feature>
<evidence type="ECO:0000256" key="2">
    <source>
        <dbReference type="SAM" id="MobiDB-lite"/>
    </source>
</evidence>
<feature type="region of interest" description="Disordered" evidence="2">
    <location>
        <begin position="121"/>
        <end position="218"/>
    </location>
</feature>
<reference evidence="5" key="1">
    <citation type="submission" date="2022-01" db="EMBL/GenBank/DDBJ databases">
        <title>Comparative genomics reveals a dynamic genome evolution in the ectomycorrhizal milk-cap (Lactarius) mushrooms.</title>
        <authorList>
            <consortium name="DOE Joint Genome Institute"/>
            <person name="Lebreton A."/>
            <person name="Tang N."/>
            <person name="Kuo A."/>
            <person name="LaButti K."/>
            <person name="Drula E."/>
            <person name="Barry K."/>
            <person name="Clum A."/>
            <person name="Lipzen A."/>
            <person name="Mousain D."/>
            <person name="Ng V."/>
            <person name="Wang R."/>
            <person name="Wang X."/>
            <person name="Dai Y."/>
            <person name="Henrissat B."/>
            <person name="Grigoriev I.V."/>
            <person name="Guerin-Laguette A."/>
            <person name="Yu F."/>
            <person name="Martin F.M."/>
        </authorList>
    </citation>
    <scope>NUCLEOTIDE SEQUENCE</scope>
    <source>
        <strain evidence="5">QP</strain>
    </source>
</reference>
<evidence type="ECO:0000259" key="4">
    <source>
        <dbReference type="Pfam" id="PF10342"/>
    </source>
</evidence>
<evidence type="ECO:0000256" key="1">
    <source>
        <dbReference type="ARBA" id="ARBA00022729"/>
    </source>
</evidence>